<dbReference type="Gene3D" id="3.30.530.20">
    <property type="match status" value="1"/>
</dbReference>
<dbReference type="AlphaFoldDB" id="A0A2N9IGT4"/>
<gene>
    <name evidence="2" type="ORF">FSB_LOCUS51182</name>
</gene>
<evidence type="ECO:0000259" key="1">
    <source>
        <dbReference type="SMART" id="SM01037"/>
    </source>
</evidence>
<dbReference type="SMART" id="SM01037">
    <property type="entry name" value="Bet_v_1"/>
    <property type="match status" value="1"/>
</dbReference>
<name>A0A2N9IGT4_FAGSY</name>
<dbReference type="InterPro" id="IPR000916">
    <property type="entry name" value="Bet_v_I/MLP"/>
</dbReference>
<evidence type="ECO:0000313" key="2">
    <source>
        <dbReference type="EMBL" id="SPD23300.1"/>
    </source>
</evidence>
<reference evidence="2" key="1">
    <citation type="submission" date="2018-02" db="EMBL/GenBank/DDBJ databases">
        <authorList>
            <person name="Cohen D.B."/>
            <person name="Kent A.D."/>
        </authorList>
    </citation>
    <scope>NUCLEOTIDE SEQUENCE</scope>
</reference>
<protein>
    <recommendedName>
        <fullName evidence="1">Bet v I/Major latex protein domain-containing protein</fullName>
    </recommendedName>
</protein>
<dbReference type="PANTHER" id="PTHR31907">
    <property type="entry name" value="MLP-LIKE PROTEIN 423"/>
    <property type="match status" value="1"/>
</dbReference>
<dbReference type="Pfam" id="PF00407">
    <property type="entry name" value="Bet_v_1"/>
    <property type="match status" value="1"/>
</dbReference>
<dbReference type="GO" id="GO:0006952">
    <property type="term" value="P:defense response"/>
    <property type="evidence" value="ECO:0007669"/>
    <property type="project" value="InterPro"/>
</dbReference>
<dbReference type="InterPro" id="IPR051761">
    <property type="entry name" value="MLP-like_ligand-binding"/>
</dbReference>
<sequence length="101" mass="11269">MCYWPAMLIKLPLGELISGCPMTAKAKIETLDNENKSITFAVLEGDILSFYTSFKAKLEVMDAGYAKWSIEYEKADESAPDPEVYRSFAVTLSKGLDAYLN</sequence>
<dbReference type="InterPro" id="IPR023393">
    <property type="entry name" value="START-like_dom_sf"/>
</dbReference>
<dbReference type="EMBL" id="OIVN01005613">
    <property type="protein sequence ID" value="SPD23300.1"/>
    <property type="molecule type" value="Genomic_DNA"/>
</dbReference>
<dbReference type="SUPFAM" id="SSF55961">
    <property type="entry name" value="Bet v1-like"/>
    <property type="match status" value="1"/>
</dbReference>
<feature type="domain" description="Bet v I/Major latex protein" evidence="1">
    <location>
        <begin position="3"/>
        <end position="101"/>
    </location>
</feature>
<proteinExistence type="predicted"/>
<organism evidence="2">
    <name type="scientific">Fagus sylvatica</name>
    <name type="common">Beechnut</name>
    <dbReference type="NCBI Taxonomy" id="28930"/>
    <lineage>
        <taxon>Eukaryota</taxon>
        <taxon>Viridiplantae</taxon>
        <taxon>Streptophyta</taxon>
        <taxon>Embryophyta</taxon>
        <taxon>Tracheophyta</taxon>
        <taxon>Spermatophyta</taxon>
        <taxon>Magnoliopsida</taxon>
        <taxon>eudicotyledons</taxon>
        <taxon>Gunneridae</taxon>
        <taxon>Pentapetalae</taxon>
        <taxon>rosids</taxon>
        <taxon>fabids</taxon>
        <taxon>Fagales</taxon>
        <taxon>Fagaceae</taxon>
        <taxon>Fagus</taxon>
    </lineage>
</organism>
<accession>A0A2N9IGT4</accession>